<reference evidence="2" key="1">
    <citation type="submission" date="2021-04" db="EMBL/GenBank/DDBJ databases">
        <title>Genomic sequence of Actinosynnema pretiosum subsp. pretiosum ATCC 31280 (C-14919).</title>
        <authorList>
            <person name="Bai L."/>
            <person name="Wang X."/>
            <person name="Xiao Y."/>
        </authorList>
    </citation>
    <scope>NUCLEOTIDE SEQUENCE</scope>
    <source>
        <strain evidence="2">ATCC 31280</strain>
    </source>
</reference>
<proteinExistence type="predicted"/>
<protein>
    <submittedName>
        <fullName evidence="2">Uncharacterized protein</fullName>
    </submittedName>
</protein>
<dbReference type="Proteomes" id="UP000677152">
    <property type="component" value="Chromosome"/>
</dbReference>
<feature type="transmembrane region" description="Helical" evidence="1">
    <location>
        <begin position="124"/>
        <end position="143"/>
    </location>
</feature>
<accession>A0AA45L8Z1</accession>
<organism evidence="2 3">
    <name type="scientific">Actinosynnema pretiosum subsp. pretiosum</name>
    <dbReference type="NCBI Taxonomy" id="103721"/>
    <lineage>
        <taxon>Bacteria</taxon>
        <taxon>Bacillati</taxon>
        <taxon>Actinomycetota</taxon>
        <taxon>Actinomycetes</taxon>
        <taxon>Pseudonocardiales</taxon>
        <taxon>Pseudonocardiaceae</taxon>
        <taxon>Actinosynnema</taxon>
    </lineage>
</organism>
<evidence type="ECO:0000313" key="3">
    <source>
        <dbReference type="Proteomes" id="UP000677152"/>
    </source>
</evidence>
<name>A0AA45L8Z1_9PSEU</name>
<evidence type="ECO:0000256" key="1">
    <source>
        <dbReference type="SAM" id="Phobius"/>
    </source>
</evidence>
<gene>
    <name evidence="2" type="ORF">KCV87_02280</name>
</gene>
<keyword evidence="1" id="KW-0472">Membrane</keyword>
<feature type="transmembrane region" description="Helical" evidence="1">
    <location>
        <begin position="52"/>
        <end position="71"/>
    </location>
</feature>
<sequence>MRAGRVPVAPTRGGAASDEATAKRKILLASACLMLLALVMVVLLLLQIPPLVVAPLVIPVLFLTGHIVRVADRRRGPTAAHQELGSRRFLPVNARETVALAFAVVALSLPQIGVTWVREGPAEVLHPVRVALWLVAGYALWFTTIRRARGRRSPG</sequence>
<keyword evidence="1" id="KW-1133">Transmembrane helix</keyword>
<feature type="transmembrane region" description="Helical" evidence="1">
    <location>
        <begin position="26"/>
        <end position="46"/>
    </location>
</feature>
<dbReference type="EMBL" id="CP073249">
    <property type="protein sequence ID" value="QUF04978.1"/>
    <property type="molecule type" value="Genomic_DNA"/>
</dbReference>
<evidence type="ECO:0000313" key="2">
    <source>
        <dbReference type="EMBL" id="QUF04978.1"/>
    </source>
</evidence>
<keyword evidence="1" id="KW-0812">Transmembrane</keyword>
<feature type="transmembrane region" description="Helical" evidence="1">
    <location>
        <begin position="92"/>
        <end position="112"/>
    </location>
</feature>
<dbReference type="AlphaFoldDB" id="A0AA45L8Z1"/>